<evidence type="ECO:0000313" key="7">
    <source>
        <dbReference type="Proteomes" id="UP000189970"/>
    </source>
</evidence>
<evidence type="ECO:0000259" key="5">
    <source>
        <dbReference type="PROSITE" id="PS50949"/>
    </source>
</evidence>
<dbReference type="InterPro" id="IPR028978">
    <property type="entry name" value="Chorismate_lyase_/UTRA_dom_sf"/>
</dbReference>
<dbReference type="GO" id="GO:0045892">
    <property type="term" value="P:negative regulation of DNA-templated transcription"/>
    <property type="evidence" value="ECO:0007669"/>
    <property type="project" value="TreeGrafter"/>
</dbReference>
<dbReference type="RefSeq" id="WP_079345934.1">
    <property type="nucleotide sequence ID" value="NZ_MVAB01000001.1"/>
</dbReference>
<dbReference type="Gene3D" id="3.40.1410.10">
    <property type="entry name" value="Chorismate lyase-like"/>
    <property type="match status" value="1"/>
</dbReference>
<evidence type="ECO:0000256" key="4">
    <source>
        <dbReference type="ARBA" id="ARBA00023163"/>
    </source>
</evidence>
<sequence length="240" mass="27842">MQTKYEKIASTIRERIKNGTYPVDSLLPNQTDLVLEFGVSRMTIKKAIEILMMEGLVYSQRGMGTKILDHSFWDKDVSPIKEYDGLSYQMEKQNKKLESSVIKFDVGFPNKEIQKKLLLKAEQPIYQIIRLRILEGKPFVIEHTIMPCDLVPNLTTDILEKSVYTYLKKGLGLQFGGAYRTFQADRAEEHDKKYLECDDSDPILEVQQVIYLKDGTPIEFSKSRNRYDTRSYSILDVDYS</sequence>
<name>A0A1V4DFX7_9ENTE</name>
<protein>
    <submittedName>
        <fullName evidence="6">GntR family transcriptional regulator</fullName>
    </submittedName>
</protein>
<dbReference type="GO" id="GO:0003700">
    <property type="term" value="F:DNA-binding transcription factor activity"/>
    <property type="evidence" value="ECO:0007669"/>
    <property type="project" value="InterPro"/>
</dbReference>
<keyword evidence="7" id="KW-1185">Reference proteome</keyword>
<dbReference type="CDD" id="cd07377">
    <property type="entry name" value="WHTH_GntR"/>
    <property type="match status" value="1"/>
</dbReference>
<dbReference type="PRINTS" id="PR00035">
    <property type="entry name" value="HTHGNTR"/>
</dbReference>
<dbReference type="PROSITE" id="PS50949">
    <property type="entry name" value="HTH_GNTR"/>
    <property type="match status" value="1"/>
</dbReference>
<evidence type="ECO:0000256" key="1">
    <source>
        <dbReference type="ARBA" id="ARBA00022491"/>
    </source>
</evidence>
<feature type="domain" description="HTH gntR-type" evidence="5">
    <location>
        <begin position="2"/>
        <end position="70"/>
    </location>
</feature>
<dbReference type="SMART" id="SM00345">
    <property type="entry name" value="HTH_GNTR"/>
    <property type="match status" value="1"/>
</dbReference>
<evidence type="ECO:0000256" key="3">
    <source>
        <dbReference type="ARBA" id="ARBA00023125"/>
    </source>
</evidence>
<dbReference type="SUPFAM" id="SSF64288">
    <property type="entry name" value="Chorismate lyase-like"/>
    <property type="match status" value="1"/>
</dbReference>
<dbReference type="EMBL" id="MVAB01000001">
    <property type="protein sequence ID" value="OPF87427.1"/>
    <property type="molecule type" value="Genomic_DNA"/>
</dbReference>
<keyword evidence="4" id="KW-0804">Transcription</keyword>
<keyword evidence="2" id="KW-0805">Transcription regulation</keyword>
<dbReference type="GO" id="GO:0003677">
    <property type="term" value="F:DNA binding"/>
    <property type="evidence" value="ECO:0007669"/>
    <property type="project" value="UniProtKB-KW"/>
</dbReference>
<keyword evidence="3" id="KW-0238">DNA-binding</keyword>
<dbReference type="InterPro" id="IPR011663">
    <property type="entry name" value="UTRA"/>
</dbReference>
<organism evidence="6 7">
    <name type="scientific">Vagococcus martis</name>
    <dbReference type="NCBI Taxonomy" id="1768210"/>
    <lineage>
        <taxon>Bacteria</taxon>
        <taxon>Bacillati</taxon>
        <taxon>Bacillota</taxon>
        <taxon>Bacilli</taxon>
        <taxon>Lactobacillales</taxon>
        <taxon>Enterococcaceae</taxon>
        <taxon>Vagococcus</taxon>
    </lineage>
</organism>
<dbReference type="Pfam" id="PF07702">
    <property type="entry name" value="UTRA"/>
    <property type="match status" value="1"/>
</dbReference>
<dbReference type="Proteomes" id="UP000189970">
    <property type="component" value="Unassembled WGS sequence"/>
</dbReference>
<dbReference type="FunFam" id="3.40.1410.10:FF:000008">
    <property type="entry name" value="Transcriptional regulator, GntR family"/>
    <property type="match status" value="1"/>
</dbReference>
<dbReference type="PANTHER" id="PTHR44846:SF5">
    <property type="entry name" value="HTH-TYPE TRANSCRIPTIONAL REGULATOR GMUR"/>
    <property type="match status" value="1"/>
</dbReference>
<dbReference type="InterPro" id="IPR050679">
    <property type="entry name" value="Bact_HTH_transcr_reg"/>
</dbReference>
<evidence type="ECO:0000313" key="6">
    <source>
        <dbReference type="EMBL" id="OPF87427.1"/>
    </source>
</evidence>
<dbReference type="InterPro" id="IPR036388">
    <property type="entry name" value="WH-like_DNA-bd_sf"/>
</dbReference>
<dbReference type="Gene3D" id="1.10.10.10">
    <property type="entry name" value="Winged helix-like DNA-binding domain superfamily/Winged helix DNA-binding domain"/>
    <property type="match status" value="1"/>
</dbReference>
<dbReference type="InterPro" id="IPR036390">
    <property type="entry name" value="WH_DNA-bd_sf"/>
</dbReference>
<proteinExistence type="predicted"/>
<evidence type="ECO:0000256" key="2">
    <source>
        <dbReference type="ARBA" id="ARBA00023015"/>
    </source>
</evidence>
<dbReference type="InterPro" id="IPR000524">
    <property type="entry name" value="Tscrpt_reg_HTH_GntR"/>
</dbReference>
<reference evidence="6 7" key="1">
    <citation type="submission" date="2017-02" db="EMBL/GenBank/DDBJ databases">
        <title>Vagococcus cremeus sp. nov., isolated from the small intestine of a marten, Martes flavigula.</title>
        <authorList>
            <person name="Tak E.J."/>
            <person name="Bae J.-W."/>
        </authorList>
    </citation>
    <scope>NUCLEOTIDE SEQUENCE [LARGE SCALE GENOMIC DNA]</scope>
    <source>
        <strain evidence="6 7">D7T301</strain>
    </source>
</reference>
<comment type="caution">
    <text evidence="6">The sequence shown here is derived from an EMBL/GenBank/DDBJ whole genome shotgun (WGS) entry which is preliminary data.</text>
</comment>
<dbReference type="PANTHER" id="PTHR44846">
    <property type="entry name" value="MANNOSYL-D-GLYCERATE TRANSPORT/METABOLISM SYSTEM REPRESSOR MNGR-RELATED"/>
    <property type="match status" value="1"/>
</dbReference>
<dbReference type="SMART" id="SM00866">
    <property type="entry name" value="UTRA"/>
    <property type="match status" value="1"/>
</dbReference>
<dbReference type="SUPFAM" id="SSF46785">
    <property type="entry name" value="Winged helix' DNA-binding domain"/>
    <property type="match status" value="1"/>
</dbReference>
<keyword evidence="1" id="KW-0678">Repressor</keyword>
<dbReference type="AlphaFoldDB" id="A0A1V4DFX7"/>
<gene>
    <name evidence="6" type="ORF">BW731_04010</name>
</gene>
<dbReference type="Pfam" id="PF00392">
    <property type="entry name" value="GntR"/>
    <property type="match status" value="1"/>
</dbReference>
<accession>A0A1V4DFX7</accession>